<evidence type="ECO:0000256" key="2">
    <source>
        <dbReference type="ARBA" id="ARBA00023295"/>
    </source>
</evidence>
<dbReference type="GO" id="GO:0004553">
    <property type="term" value="F:hydrolase activity, hydrolyzing O-glycosyl compounds"/>
    <property type="evidence" value="ECO:0007669"/>
    <property type="project" value="InterPro"/>
</dbReference>
<dbReference type="RefSeq" id="WP_135642170.1">
    <property type="nucleotide sequence ID" value="NZ_RQER01000011.1"/>
</dbReference>
<dbReference type="Proteomes" id="UP000297946">
    <property type="component" value="Unassembled WGS sequence"/>
</dbReference>
<keyword evidence="3" id="KW-0732">Signal</keyword>
<evidence type="ECO:0000256" key="3">
    <source>
        <dbReference type="SAM" id="SignalP"/>
    </source>
</evidence>
<dbReference type="PANTHER" id="PTHR31263">
    <property type="entry name" value="CELLULASE FAMILY PROTEIN (AFU_ORTHOLOGUE AFUA_5G14560)"/>
    <property type="match status" value="1"/>
</dbReference>
<evidence type="ECO:0000313" key="8">
    <source>
        <dbReference type="Proteomes" id="UP000297946"/>
    </source>
</evidence>
<feature type="signal peptide" evidence="3">
    <location>
        <begin position="1"/>
        <end position="20"/>
    </location>
</feature>
<dbReference type="PANTHER" id="PTHR31263:SF0">
    <property type="entry name" value="CELLULASE FAMILY PROTEIN (AFU_ORTHOLOGUE AFUA_5G14560)"/>
    <property type="match status" value="1"/>
</dbReference>
<proteinExistence type="predicted"/>
<name>A0A5F1ZWN9_9LEPT</name>
<dbReference type="PROSITE" id="PS51257">
    <property type="entry name" value="PROKAR_LIPOPROTEIN"/>
    <property type="match status" value="1"/>
</dbReference>
<reference evidence="6" key="1">
    <citation type="submission" date="2018-10" db="EMBL/GenBank/DDBJ databases">
        <authorList>
            <person name="Vincent A.T."/>
            <person name="Schiettekatte O."/>
            <person name="Bourhy P."/>
            <person name="Veyrier F.J."/>
            <person name="Picardeau M."/>
        </authorList>
    </citation>
    <scope>NUCLEOTIDE SEQUENCE</scope>
    <source>
        <strain evidence="6">201702690</strain>
    </source>
</reference>
<dbReference type="SUPFAM" id="SSF51445">
    <property type="entry name" value="(Trans)glycosidases"/>
    <property type="match status" value="1"/>
</dbReference>
<dbReference type="Proteomes" id="UP000297273">
    <property type="component" value="Unassembled WGS sequence"/>
</dbReference>
<dbReference type="InterPro" id="IPR001547">
    <property type="entry name" value="Glyco_hydro_5"/>
</dbReference>
<dbReference type="OrthoDB" id="9800475at2"/>
<evidence type="ECO:0000259" key="4">
    <source>
        <dbReference type="Pfam" id="PF00150"/>
    </source>
</evidence>
<dbReference type="GO" id="GO:0000272">
    <property type="term" value="P:polysaccharide catabolic process"/>
    <property type="evidence" value="ECO:0007669"/>
    <property type="project" value="InterPro"/>
</dbReference>
<dbReference type="EMBL" id="RQGC01000001">
    <property type="protein sequence ID" value="TGL43272.1"/>
    <property type="molecule type" value="Genomic_DNA"/>
</dbReference>
<keyword evidence="2" id="KW-0326">Glycosidase</keyword>
<dbReference type="AlphaFoldDB" id="A0A5F1ZWN9"/>
<keyword evidence="7" id="KW-1185">Reference proteome</keyword>
<gene>
    <name evidence="5" type="ORF">EHO57_17270</name>
    <name evidence="6" type="ORF">EHQ53_01130</name>
</gene>
<evidence type="ECO:0000313" key="5">
    <source>
        <dbReference type="EMBL" id="TGJ98358.1"/>
    </source>
</evidence>
<dbReference type="InterPro" id="IPR017853">
    <property type="entry name" value="GH"/>
</dbReference>
<dbReference type="Pfam" id="PF00150">
    <property type="entry name" value="Cellulase"/>
    <property type="match status" value="1"/>
</dbReference>
<keyword evidence="1 5" id="KW-0378">Hydrolase</keyword>
<accession>A0A5F1ZWN9</accession>
<protein>
    <submittedName>
        <fullName evidence="5">Glycosyl hydrolase family 5</fullName>
    </submittedName>
</protein>
<evidence type="ECO:0000256" key="1">
    <source>
        <dbReference type="ARBA" id="ARBA00022801"/>
    </source>
</evidence>
<feature type="domain" description="Glycoside hydrolase family 5" evidence="4">
    <location>
        <begin position="84"/>
        <end position="410"/>
    </location>
</feature>
<sequence length="904" mass="101302">MFIGKRLKVFCSILVLWVSAASCSPDSKQSLFPFFSQASQSFKSVAFSAMSLAGFSTPPVPPLSTSGRYIVDSNNNRFKLKAVNWYGASDTRQVVGGLDKQPISHIVSLIQEWGFNSVRLPFSNKMLHDSSVVPNDYISANPQLFGKTALEVYDATVQALTSAGIVVVLNNHTTFSEWCCGFDYNGEWYHTGSSFAYNQTPEMWRADWAFLADRYKSNKLVAAADLRNEVRTMRFNDTYLPNSPNWGWGNIDDWRLASQNAANDILRINPDILIVIEGINWWGAIPILGSGERPFLKPVRDLQAHIRAMNKLVYSAHNYAYIGPKHNGDDATSGGNIKYKDMDLDTFRNTITDEWGYVTNPDTITTYPVWLSEFGASPGETNPADREWLKRIVDYLIDKDIDFAIWPLNGEDEWGLVTSDWSQTRMDDWRFEHLSRLISNNGKTGTVSNVDHFTRLNFNGVDDNASTIDNDWLSGANKGTCPDGERFLGLSQDQRALCGDTKYGKLWNSDRAINVQAVYETPTRSHDTGDWAGGFTKYECPTDYYVAGATKHSWGTSGVLCAHSKIPLANSCRTVWFDRGDNRSSQRAGDWAPGSYKGQCADVEYVAGIAQRNGGAAALLCCSSPLSGELPLVYNAKDLSHRTGFADGNAWAVTTADYSADHILYGPYDRGRWGTGYKQAIFRILVDVTNANNDKVLTIDVFDGQDVLASRDIYRKEFIGAGQYTPFILDFNIAPDKADRPMEVRAWWYDTSYVKIDNVTVQNRNAIGDLPLVYKAKDLGHRTGFAEGDAWVVTTADNWADHILYGPYDRARWGSGNKKAIFRMMVDVTNANNDKVVTLDVFDGQNVLAARDVYRHDFAGPGLYTNLDLDFSISPDKVDRPMEVRAWWYDTSYVKTENVTVQNR</sequence>
<feature type="chain" id="PRO_5043207091" evidence="3">
    <location>
        <begin position="21"/>
        <end position="904"/>
    </location>
</feature>
<organism evidence="5 8">
    <name type="scientific">Leptospira langatensis</name>
    <dbReference type="NCBI Taxonomy" id="2484983"/>
    <lineage>
        <taxon>Bacteria</taxon>
        <taxon>Pseudomonadati</taxon>
        <taxon>Spirochaetota</taxon>
        <taxon>Spirochaetia</taxon>
        <taxon>Leptospirales</taxon>
        <taxon>Leptospiraceae</taxon>
        <taxon>Leptospira</taxon>
    </lineage>
</organism>
<dbReference type="Gene3D" id="3.20.20.80">
    <property type="entry name" value="Glycosidases"/>
    <property type="match status" value="1"/>
</dbReference>
<reference evidence="7 8" key="2">
    <citation type="journal article" date="2019" name="PLoS Negl. Trop. Dis.">
        <title>Revisiting the worldwide diversity of Leptospira species in the environment.</title>
        <authorList>
            <person name="Vincent A.T."/>
            <person name="Schiettekatte O."/>
            <person name="Bourhy P."/>
            <person name="Veyrier F.J."/>
            <person name="Picardeau M."/>
        </authorList>
    </citation>
    <scope>NUCLEOTIDE SEQUENCE [LARGE SCALE GENOMIC DNA]</scope>
    <source>
        <strain evidence="7">201702690</strain>
        <strain evidence="5 8">SSW18</strain>
    </source>
</reference>
<evidence type="ECO:0000313" key="7">
    <source>
        <dbReference type="Proteomes" id="UP000297273"/>
    </source>
</evidence>
<dbReference type="EMBL" id="RQER01000011">
    <property type="protein sequence ID" value="TGJ98358.1"/>
    <property type="molecule type" value="Genomic_DNA"/>
</dbReference>
<evidence type="ECO:0000313" key="6">
    <source>
        <dbReference type="EMBL" id="TGL43272.1"/>
    </source>
</evidence>
<comment type="caution">
    <text evidence="5">The sequence shown here is derived from an EMBL/GenBank/DDBJ whole genome shotgun (WGS) entry which is preliminary data.</text>
</comment>